<feature type="domain" description="GP-PDE" evidence="1">
    <location>
        <begin position="1"/>
        <end position="223"/>
    </location>
</feature>
<gene>
    <name evidence="2" type="ORF">HYN48_05440</name>
</gene>
<sequence length="223" mass="24779">MLKIGHRGAKGFLPENTIASFEKAIALGCDGVELDVHLSADGEIVVIHDHTTDRVTGQHGIVAEMTSSQLKKMRIEGGHQVPLLSEVVDLVNDPSLVNIELKTGEAAEPVLRLIEKYVAEGRSFSQFLISSFDWPALQKVRTLHPEIPLGVLTETDLALAAAFAKTIRAEMIHPHFHLLDHDNTKMLQQDFRVFAWTVNEPQDIEKMKSFGVDAIITDFPDRI</sequence>
<dbReference type="InterPro" id="IPR017946">
    <property type="entry name" value="PLC-like_Pdiesterase_TIM-brl"/>
</dbReference>
<evidence type="ECO:0000313" key="2">
    <source>
        <dbReference type="EMBL" id="AWA31398.1"/>
    </source>
</evidence>
<evidence type="ECO:0000259" key="1">
    <source>
        <dbReference type="PROSITE" id="PS51704"/>
    </source>
</evidence>
<dbReference type="OrthoDB" id="384721at2"/>
<protein>
    <submittedName>
        <fullName evidence="2">Glycerophosphodiester phosphodiesterase</fullName>
    </submittedName>
</protein>
<dbReference type="GO" id="GO:0008081">
    <property type="term" value="F:phosphoric diester hydrolase activity"/>
    <property type="evidence" value="ECO:0007669"/>
    <property type="project" value="InterPro"/>
</dbReference>
<reference evidence="2 3" key="1">
    <citation type="submission" date="2018-04" db="EMBL/GenBank/DDBJ databases">
        <title>Genome sequencing of Flavobacterium sp. HYN0048.</title>
        <authorList>
            <person name="Yi H."/>
            <person name="Baek C."/>
        </authorList>
    </citation>
    <scope>NUCLEOTIDE SEQUENCE [LARGE SCALE GENOMIC DNA]</scope>
    <source>
        <strain evidence="2 3">HYN0048</strain>
    </source>
</reference>
<dbReference type="PANTHER" id="PTHR46211">
    <property type="entry name" value="GLYCEROPHOSPHORYL DIESTER PHOSPHODIESTERASE"/>
    <property type="match status" value="1"/>
</dbReference>
<dbReference type="InterPro" id="IPR030395">
    <property type="entry name" value="GP_PDE_dom"/>
</dbReference>
<dbReference type="Pfam" id="PF03009">
    <property type="entry name" value="GDPD"/>
    <property type="match status" value="1"/>
</dbReference>
<name>A0A2S0RJM0_9FLAO</name>
<dbReference type="AlphaFoldDB" id="A0A2S0RJM0"/>
<dbReference type="EMBL" id="CP028811">
    <property type="protein sequence ID" value="AWA31398.1"/>
    <property type="molecule type" value="Genomic_DNA"/>
</dbReference>
<proteinExistence type="predicted"/>
<evidence type="ECO:0000313" key="3">
    <source>
        <dbReference type="Proteomes" id="UP000244193"/>
    </source>
</evidence>
<organism evidence="2 3">
    <name type="scientific">Flavobacterium magnum</name>
    <dbReference type="NCBI Taxonomy" id="2162713"/>
    <lineage>
        <taxon>Bacteria</taxon>
        <taxon>Pseudomonadati</taxon>
        <taxon>Bacteroidota</taxon>
        <taxon>Flavobacteriia</taxon>
        <taxon>Flavobacteriales</taxon>
        <taxon>Flavobacteriaceae</taxon>
        <taxon>Flavobacterium</taxon>
    </lineage>
</organism>
<dbReference type="KEGG" id="fmg:HYN48_05440"/>
<dbReference type="SUPFAM" id="SSF51695">
    <property type="entry name" value="PLC-like phosphodiesterases"/>
    <property type="match status" value="1"/>
</dbReference>
<dbReference type="PANTHER" id="PTHR46211:SF14">
    <property type="entry name" value="GLYCEROPHOSPHODIESTER PHOSPHODIESTERASE"/>
    <property type="match status" value="1"/>
</dbReference>
<dbReference type="Gene3D" id="3.20.20.190">
    <property type="entry name" value="Phosphatidylinositol (PI) phosphodiesterase"/>
    <property type="match status" value="1"/>
</dbReference>
<dbReference type="PROSITE" id="PS50007">
    <property type="entry name" value="PIPLC_X_DOMAIN"/>
    <property type="match status" value="1"/>
</dbReference>
<dbReference type="GO" id="GO:0006629">
    <property type="term" value="P:lipid metabolic process"/>
    <property type="evidence" value="ECO:0007669"/>
    <property type="project" value="InterPro"/>
</dbReference>
<accession>A0A2S0RJM0</accession>
<keyword evidence="3" id="KW-1185">Reference proteome</keyword>
<dbReference type="Proteomes" id="UP000244193">
    <property type="component" value="Chromosome"/>
</dbReference>
<dbReference type="PROSITE" id="PS51704">
    <property type="entry name" value="GP_PDE"/>
    <property type="match status" value="1"/>
</dbReference>